<evidence type="ECO:0000256" key="3">
    <source>
        <dbReference type="ARBA" id="ARBA00023295"/>
    </source>
</evidence>
<dbReference type="GO" id="GO:0009253">
    <property type="term" value="P:peptidoglycan catabolic process"/>
    <property type="evidence" value="ECO:0007669"/>
    <property type="project" value="InterPro"/>
</dbReference>
<evidence type="ECO:0000313" key="4">
    <source>
        <dbReference type="EMBL" id="SEG82038.1"/>
    </source>
</evidence>
<evidence type="ECO:0000313" key="5">
    <source>
        <dbReference type="Proteomes" id="UP000236754"/>
    </source>
</evidence>
<dbReference type="NCBIfam" id="NF038080">
    <property type="entry name" value="PG_bind_siph"/>
    <property type="match status" value="1"/>
</dbReference>
<sequence>MTVKGIDVASYQSTTYSTDGLGFVMVKATEGTGYVNPRHAAQVAHARAEGVVVGHYHFARPGSMSAQVSYFFQHAGAKAGDILALDWEDTGVSGADKDVFVKAAQRASPSHRVLLYCNRDFWLNRDTTSYCGDGLWIADPDAAAGHPRVEHAWTVHQYSSAGGLDRNVANFASVAALRTWAAKHAAAEPGHEPFPGAAWFTVGRKSPIVAAMHARLVAVGCDHYQSTANKDVIGSGDIASYEAWQRKYSTEHHKGWTGDALKWPPGKESWDALKVPDV</sequence>
<dbReference type="CDD" id="cd00599">
    <property type="entry name" value="GH25_muramidase"/>
    <property type="match status" value="1"/>
</dbReference>
<dbReference type="InterPro" id="IPR047763">
    <property type="entry name" value="PG_bind_dom_phiBT1-type"/>
</dbReference>
<name>A0A1H6DA01_9ACTN</name>
<dbReference type="OrthoDB" id="287365at2"/>
<dbReference type="Pfam" id="PF01183">
    <property type="entry name" value="Glyco_hydro_25"/>
    <property type="match status" value="1"/>
</dbReference>
<organism evidence="4 5">
    <name type="scientific">Actinacidiphila yanglinensis</name>
    <dbReference type="NCBI Taxonomy" id="310779"/>
    <lineage>
        <taxon>Bacteria</taxon>
        <taxon>Bacillati</taxon>
        <taxon>Actinomycetota</taxon>
        <taxon>Actinomycetes</taxon>
        <taxon>Kitasatosporales</taxon>
        <taxon>Streptomycetaceae</taxon>
        <taxon>Actinacidiphila</taxon>
    </lineage>
</organism>
<keyword evidence="2" id="KW-0378">Hydrolase</keyword>
<dbReference type="Gene3D" id="3.20.20.80">
    <property type="entry name" value="Glycosidases"/>
    <property type="match status" value="1"/>
</dbReference>
<dbReference type="SMART" id="SM00641">
    <property type="entry name" value="Glyco_25"/>
    <property type="match status" value="1"/>
</dbReference>
<dbReference type="PANTHER" id="PTHR34135:SF2">
    <property type="entry name" value="LYSOZYME"/>
    <property type="match status" value="1"/>
</dbReference>
<protein>
    <submittedName>
        <fullName evidence="4">Lyzozyme M1 (1,4-beta-N-acetylmuramidase), GH25 family</fullName>
    </submittedName>
</protein>
<dbReference type="GO" id="GO:0016998">
    <property type="term" value="P:cell wall macromolecule catabolic process"/>
    <property type="evidence" value="ECO:0007669"/>
    <property type="project" value="InterPro"/>
</dbReference>
<evidence type="ECO:0000256" key="2">
    <source>
        <dbReference type="ARBA" id="ARBA00022801"/>
    </source>
</evidence>
<dbReference type="RefSeq" id="WP_103888576.1">
    <property type="nucleotide sequence ID" value="NZ_FNVU01000013.1"/>
</dbReference>
<dbReference type="AlphaFoldDB" id="A0A1H6DA01"/>
<evidence type="ECO:0000256" key="1">
    <source>
        <dbReference type="ARBA" id="ARBA00010646"/>
    </source>
</evidence>
<gene>
    <name evidence="4" type="ORF">SAMN05216223_11365</name>
</gene>
<reference evidence="4 5" key="1">
    <citation type="submission" date="2016-10" db="EMBL/GenBank/DDBJ databases">
        <authorList>
            <person name="de Groot N.N."/>
        </authorList>
    </citation>
    <scope>NUCLEOTIDE SEQUENCE [LARGE SCALE GENOMIC DNA]</scope>
    <source>
        <strain evidence="4 5">CGMCC 4.2023</strain>
    </source>
</reference>
<dbReference type="GO" id="GO:0003796">
    <property type="term" value="F:lysozyme activity"/>
    <property type="evidence" value="ECO:0007669"/>
    <property type="project" value="InterPro"/>
</dbReference>
<dbReference type="PROSITE" id="PS51904">
    <property type="entry name" value="GLYCOSYL_HYDROL_F25_2"/>
    <property type="match status" value="1"/>
</dbReference>
<dbReference type="InterPro" id="IPR018077">
    <property type="entry name" value="Glyco_hydro_fam25_subgr"/>
</dbReference>
<dbReference type="InterPro" id="IPR017853">
    <property type="entry name" value="GH"/>
</dbReference>
<keyword evidence="3" id="KW-0326">Glycosidase</keyword>
<accession>A0A1H6DA01</accession>
<dbReference type="InterPro" id="IPR002053">
    <property type="entry name" value="Glyco_hydro_25"/>
</dbReference>
<keyword evidence="5" id="KW-1185">Reference proteome</keyword>
<proteinExistence type="inferred from homology"/>
<comment type="similarity">
    <text evidence="1">Belongs to the glycosyl hydrolase 25 family.</text>
</comment>
<dbReference type="EMBL" id="FNVU01000013">
    <property type="protein sequence ID" value="SEG82038.1"/>
    <property type="molecule type" value="Genomic_DNA"/>
</dbReference>
<dbReference type="PANTHER" id="PTHR34135">
    <property type="entry name" value="LYSOZYME"/>
    <property type="match status" value="1"/>
</dbReference>
<dbReference type="GO" id="GO:0016052">
    <property type="term" value="P:carbohydrate catabolic process"/>
    <property type="evidence" value="ECO:0007669"/>
    <property type="project" value="TreeGrafter"/>
</dbReference>
<dbReference type="Proteomes" id="UP000236754">
    <property type="component" value="Unassembled WGS sequence"/>
</dbReference>
<dbReference type="SUPFAM" id="SSF51445">
    <property type="entry name" value="(Trans)glycosidases"/>
    <property type="match status" value="1"/>
</dbReference>